<comment type="caution">
    <text evidence="1">The sequence shown here is derived from an EMBL/GenBank/DDBJ whole genome shotgun (WGS) entry which is preliminary data.</text>
</comment>
<protein>
    <submittedName>
        <fullName evidence="1">Uncharacterized protein</fullName>
    </submittedName>
</protein>
<sequence length="213" mass="23775">MVCVLYKLWEEDQRSMASSDTVNEPLKGKGTQPSVVQPIPLMGWWRDSLIVCIGELSGLKRRAFRFGGEIDGASLKTSSGGPLSSGQGGDSSLVKYGTLGKEITTVKEVSVVFQNESLQTAVVAVSVSYKEETTNHILIHSKWESTLWSLLFSLSILFEVRSHFSLKQLWISCLGIMVVMWERDAERSGGWFFYAYFDVYRKRGIGLMKASSI</sequence>
<proteinExistence type="predicted"/>
<gene>
    <name evidence="1" type="ORF">CK203_105168</name>
</gene>
<evidence type="ECO:0000313" key="1">
    <source>
        <dbReference type="EMBL" id="RVW22022.1"/>
    </source>
</evidence>
<dbReference type="Proteomes" id="UP000288805">
    <property type="component" value="Unassembled WGS sequence"/>
</dbReference>
<dbReference type="AlphaFoldDB" id="A0A438CFN6"/>
<dbReference type="EMBL" id="QGNW01002254">
    <property type="protein sequence ID" value="RVW22022.1"/>
    <property type="molecule type" value="Genomic_DNA"/>
</dbReference>
<evidence type="ECO:0000313" key="2">
    <source>
        <dbReference type="Proteomes" id="UP000288805"/>
    </source>
</evidence>
<name>A0A438CFN6_VITVI</name>
<accession>A0A438CFN6</accession>
<organism evidence="1 2">
    <name type="scientific">Vitis vinifera</name>
    <name type="common">Grape</name>
    <dbReference type="NCBI Taxonomy" id="29760"/>
    <lineage>
        <taxon>Eukaryota</taxon>
        <taxon>Viridiplantae</taxon>
        <taxon>Streptophyta</taxon>
        <taxon>Embryophyta</taxon>
        <taxon>Tracheophyta</taxon>
        <taxon>Spermatophyta</taxon>
        <taxon>Magnoliopsida</taxon>
        <taxon>eudicotyledons</taxon>
        <taxon>Gunneridae</taxon>
        <taxon>Pentapetalae</taxon>
        <taxon>rosids</taxon>
        <taxon>Vitales</taxon>
        <taxon>Vitaceae</taxon>
        <taxon>Viteae</taxon>
        <taxon>Vitis</taxon>
    </lineage>
</organism>
<reference evidence="1 2" key="1">
    <citation type="journal article" date="2018" name="PLoS Genet.">
        <title>Population sequencing reveals clonal diversity and ancestral inbreeding in the grapevine cultivar Chardonnay.</title>
        <authorList>
            <person name="Roach M.J."/>
            <person name="Johnson D.L."/>
            <person name="Bohlmann J."/>
            <person name="van Vuuren H.J."/>
            <person name="Jones S.J."/>
            <person name="Pretorius I.S."/>
            <person name="Schmidt S.A."/>
            <person name="Borneman A.R."/>
        </authorList>
    </citation>
    <scope>NUCLEOTIDE SEQUENCE [LARGE SCALE GENOMIC DNA]</scope>
    <source>
        <strain evidence="2">cv. Chardonnay</strain>
        <tissue evidence="1">Leaf</tissue>
    </source>
</reference>